<proteinExistence type="predicted"/>
<name>A0A6J1VPM1_9SAUR</name>
<gene>
    <name evidence="4" type="primary">LOC113424862</name>
</gene>
<evidence type="ECO:0000313" key="4">
    <source>
        <dbReference type="RefSeq" id="XP_026542533.1"/>
    </source>
</evidence>
<sequence>MLDCSAHKGGDMQERRREDERYTDNGNFPELRCGARKHTEDQADEKCGEPGSSEGPPWQPEESDCLPSIFLAAFLAFVFVSVSMVLLCHETVHFSLRDLKALSPNSVHLPKEDVQSLPLFFPNQPESTWGTFLRHVCNPLGKSRLEEPWILVGIGPGDPSQTLLCFTKMMLSLLTQQKSISVEFLDATSPWLPPMGSSKNRTWVISSVKVLWGQESLPGGLVVSLQSILEGKGEATKNAFALVGNGVEQSRERPLLQRLTPSLISRILSLNPNRRLSKAMIDHENFLVLFVTSEQYLESGLVC</sequence>
<feature type="transmembrane region" description="Helical" evidence="2">
    <location>
        <begin position="66"/>
        <end position="87"/>
    </location>
</feature>
<keyword evidence="2" id="KW-0812">Transmembrane</keyword>
<keyword evidence="2" id="KW-1133">Transmembrane helix</keyword>
<evidence type="ECO:0000256" key="2">
    <source>
        <dbReference type="SAM" id="Phobius"/>
    </source>
</evidence>
<evidence type="ECO:0000313" key="3">
    <source>
        <dbReference type="Proteomes" id="UP000504612"/>
    </source>
</evidence>
<organism evidence="3 4">
    <name type="scientific">Notechis scutatus</name>
    <name type="common">mainland tiger snake</name>
    <dbReference type="NCBI Taxonomy" id="8663"/>
    <lineage>
        <taxon>Eukaryota</taxon>
        <taxon>Metazoa</taxon>
        <taxon>Chordata</taxon>
        <taxon>Craniata</taxon>
        <taxon>Vertebrata</taxon>
        <taxon>Euteleostomi</taxon>
        <taxon>Lepidosauria</taxon>
        <taxon>Squamata</taxon>
        <taxon>Bifurcata</taxon>
        <taxon>Unidentata</taxon>
        <taxon>Episquamata</taxon>
        <taxon>Toxicofera</taxon>
        <taxon>Serpentes</taxon>
        <taxon>Colubroidea</taxon>
        <taxon>Elapidae</taxon>
        <taxon>Hydrophiinae</taxon>
        <taxon>Notechis</taxon>
    </lineage>
</organism>
<dbReference type="RefSeq" id="XP_026542533.1">
    <property type="nucleotide sequence ID" value="XM_026686748.1"/>
</dbReference>
<dbReference type="GeneID" id="113424862"/>
<feature type="compositionally biased region" description="Basic and acidic residues" evidence="1">
    <location>
        <begin position="37"/>
        <end position="48"/>
    </location>
</feature>
<evidence type="ECO:0000256" key="1">
    <source>
        <dbReference type="SAM" id="MobiDB-lite"/>
    </source>
</evidence>
<protein>
    <submittedName>
        <fullName evidence="4">Uncharacterized protein LOC113424862</fullName>
    </submittedName>
</protein>
<feature type="compositionally biased region" description="Basic and acidic residues" evidence="1">
    <location>
        <begin position="1"/>
        <end position="23"/>
    </location>
</feature>
<feature type="region of interest" description="Disordered" evidence="1">
    <location>
        <begin position="1"/>
        <end position="60"/>
    </location>
</feature>
<keyword evidence="2" id="KW-0472">Membrane</keyword>
<accession>A0A6J1VPM1</accession>
<reference evidence="4" key="1">
    <citation type="submission" date="2025-08" db="UniProtKB">
        <authorList>
            <consortium name="RefSeq"/>
        </authorList>
    </citation>
    <scope>IDENTIFICATION</scope>
</reference>
<dbReference type="Proteomes" id="UP000504612">
    <property type="component" value="Unplaced"/>
</dbReference>
<keyword evidence="3" id="KW-1185">Reference proteome</keyword>
<dbReference type="KEGG" id="nss:113424862"/>
<dbReference type="AlphaFoldDB" id="A0A6J1VPM1"/>